<dbReference type="OrthoDB" id="9809318at2"/>
<dbReference type="InterPro" id="IPR046947">
    <property type="entry name" value="LytR-like"/>
</dbReference>
<dbReference type="Proteomes" id="UP000242497">
    <property type="component" value="Unassembled WGS sequence"/>
</dbReference>
<comment type="function">
    <text evidence="5">May play the central regulatory role in sporulation. It may be an element of the effector pathway responsible for the activation of sporulation genes in response to nutritional stress. Spo0A may act in concert with spo0H (a sigma factor) to control the expression of some genes that are critical to the sporulation process.</text>
</comment>
<dbReference type="PANTHER" id="PTHR37299:SF3">
    <property type="entry name" value="STAGE 0 SPORULATION PROTEIN A HOMOLOG"/>
    <property type="match status" value="1"/>
</dbReference>
<keyword evidence="7" id="KW-0597">Phosphoprotein</keyword>
<protein>
    <recommendedName>
        <fullName evidence="1">Stage 0 sporulation protein A homolog</fullName>
    </recommendedName>
</protein>
<organism evidence="10 11">
    <name type="scientific">Tepidibacter formicigenes DSM 15518</name>
    <dbReference type="NCBI Taxonomy" id="1123349"/>
    <lineage>
        <taxon>Bacteria</taxon>
        <taxon>Bacillati</taxon>
        <taxon>Bacillota</taxon>
        <taxon>Clostridia</taxon>
        <taxon>Peptostreptococcales</taxon>
        <taxon>Peptostreptococcaceae</taxon>
        <taxon>Tepidibacter</taxon>
    </lineage>
</organism>
<dbReference type="EMBL" id="FRAE01000090">
    <property type="protein sequence ID" value="SHK54558.1"/>
    <property type="molecule type" value="Genomic_DNA"/>
</dbReference>
<gene>
    <name evidence="10" type="ORF">SAMN02744037_02566</name>
</gene>
<dbReference type="InterPro" id="IPR011006">
    <property type="entry name" value="CheY-like_superfamily"/>
</dbReference>
<comment type="function">
    <text evidence="6">Required for high-level post-exponential phase expression of a series of secreted proteins.</text>
</comment>
<dbReference type="InterPro" id="IPR001789">
    <property type="entry name" value="Sig_transdc_resp-reg_receiver"/>
</dbReference>
<keyword evidence="2" id="KW-0963">Cytoplasm</keyword>
<dbReference type="GO" id="GO:0000156">
    <property type="term" value="F:phosphorelay response regulator activity"/>
    <property type="evidence" value="ECO:0007669"/>
    <property type="project" value="InterPro"/>
</dbReference>
<evidence type="ECO:0000256" key="1">
    <source>
        <dbReference type="ARBA" id="ARBA00018672"/>
    </source>
</evidence>
<feature type="modified residue" description="4-aspartylphosphate" evidence="7">
    <location>
        <position position="64"/>
    </location>
</feature>
<evidence type="ECO:0000259" key="9">
    <source>
        <dbReference type="PROSITE" id="PS50930"/>
    </source>
</evidence>
<sequence>MFNVIVCEDNKEMLKRIVNIIDNYNNTISKVEYKFNIGLIRDCTDGIIEYVKKNLDKKNIYILDIELKNNQNGMNLAKEIRKYDKNGEIIFITNHSVMVMKIFKYKLKALDFIDKTDNIEYRLLENLDIIYKNSVNEEDESSITIKSGKREYILKLSEIIKFETTGIPRKIRVSTIDSIIEFNGSFKEIEKELDERFYKSHRACILNKDYIKMINKDLNNLYVLMKNGQKSLLSRSRIKGLMKDE</sequence>
<evidence type="ECO:0000313" key="11">
    <source>
        <dbReference type="Proteomes" id="UP000242497"/>
    </source>
</evidence>
<accession>A0A1M6TCR0</accession>
<dbReference type="RefSeq" id="WP_072890640.1">
    <property type="nucleotide sequence ID" value="NZ_FRAE01000090.1"/>
</dbReference>
<keyword evidence="4" id="KW-0010">Activator</keyword>
<dbReference type="PROSITE" id="PS50930">
    <property type="entry name" value="HTH_LYTTR"/>
    <property type="match status" value="1"/>
</dbReference>
<dbReference type="Pfam" id="PF00072">
    <property type="entry name" value="Response_reg"/>
    <property type="match status" value="1"/>
</dbReference>
<evidence type="ECO:0000256" key="5">
    <source>
        <dbReference type="ARBA" id="ARBA00024867"/>
    </source>
</evidence>
<keyword evidence="11" id="KW-1185">Reference proteome</keyword>
<dbReference type="SMART" id="SM00850">
    <property type="entry name" value="LytTR"/>
    <property type="match status" value="1"/>
</dbReference>
<evidence type="ECO:0000313" key="10">
    <source>
        <dbReference type="EMBL" id="SHK54558.1"/>
    </source>
</evidence>
<dbReference type="GO" id="GO:0003677">
    <property type="term" value="F:DNA binding"/>
    <property type="evidence" value="ECO:0007669"/>
    <property type="project" value="InterPro"/>
</dbReference>
<evidence type="ECO:0000256" key="4">
    <source>
        <dbReference type="ARBA" id="ARBA00023159"/>
    </source>
</evidence>
<reference evidence="11" key="1">
    <citation type="submission" date="2016-11" db="EMBL/GenBank/DDBJ databases">
        <authorList>
            <person name="Varghese N."/>
            <person name="Submissions S."/>
        </authorList>
    </citation>
    <scope>NUCLEOTIDE SEQUENCE [LARGE SCALE GENOMIC DNA]</scope>
    <source>
        <strain evidence="11">DSM 15518</strain>
    </source>
</reference>
<proteinExistence type="predicted"/>
<dbReference type="SUPFAM" id="SSF52172">
    <property type="entry name" value="CheY-like"/>
    <property type="match status" value="1"/>
</dbReference>
<evidence type="ECO:0000259" key="8">
    <source>
        <dbReference type="PROSITE" id="PS50110"/>
    </source>
</evidence>
<dbReference type="PROSITE" id="PS50110">
    <property type="entry name" value="RESPONSE_REGULATORY"/>
    <property type="match status" value="1"/>
</dbReference>
<dbReference type="Pfam" id="PF04397">
    <property type="entry name" value="LytTR"/>
    <property type="match status" value="1"/>
</dbReference>
<dbReference type="Gene3D" id="2.40.50.40">
    <property type="match status" value="1"/>
</dbReference>
<evidence type="ECO:0000256" key="2">
    <source>
        <dbReference type="ARBA" id="ARBA00022490"/>
    </source>
</evidence>
<name>A0A1M6TCR0_9FIRM</name>
<evidence type="ECO:0000256" key="7">
    <source>
        <dbReference type="PROSITE-ProRule" id="PRU00169"/>
    </source>
</evidence>
<dbReference type="PANTHER" id="PTHR37299">
    <property type="entry name" value="TRANSCRIPTIONAL REGULATOR-RELATED"/>
    <property type="match status" value="1"/>
</dbReference>
<dbReference type="Gene3D" id="3.40.50.2300">
    <property type="match status" value="1"/>
</dbReference>
<feature type="domain" description="HTH LytTR-type" evidence="9">
    <location>
        <begin position="143"/>
        <end position="245"/>
    </location>
</feature>
<keyword evidence="3" id="KW-0902">Two-component regulatory system</keyword>
<dbReference type="STRING" id="1123349.SAMN02744037_02566"/>
<evidence type="ECO:0000256" key="3">
    <source>
        <dbReference type="ARBA" id="ARBA00023012"/>
    </source>
</evidence>
<feature type="domain" description="Response regulatory" evidence="8">
    <location>
        <begin position="3"/>
        <end position="130"/>
    </location>
</feature>
<dbReference type="AlphaFoldDB" id="A0A1M6TCR0"/>
<evidence type="ECO:0000256" key="6">
    <source>
        <dbReference type="ARBA" id="ARBA00037164"/>
    </source>
</evidence>
<dbReference type="SMART" id="SM00448">
    <property type="entry name" value="REC"/>
    <property type="match status" value="1"/>
</dbReference>
<dbReference type="InterPro" id="IPR007492">
    <property type="entry name" value="LytTR_DNA-bd_dom"/>
</dbReference>